<dbReference type="GO" id="GO:0016887">
    <property type="term" value="F:ATP hydrolysis activity"/>
    <property type="evidence" value="ECO:0007669"/>
    <property type="project" value="InterPro"/>
</dbReference>
<gene>
    <name evidence="2" type="ORF">BOW53_08485</name>
</gene>
<dbReference type="Pfam" id="PF00004">
    <property type="entry name" value="AAA"/>
    <property type="match status" value="1"/>
</dbReference>
<dbReference type="GO" id="GO:0005524">
    <property type="term" value="F:ATP binding"/>
    <property type="evidence" value="ECO:0007669"/>
    <property type="project" value="InterPro"/>
</dbReference>
<dbReference type="InterPro" id="IPR003959">
    <property type="entry name" value="ATPase_AAA_core"/>
</dbReference>
<dbReference type="CDD" id="cd00009">
    <property type="entry name" value="AAA"/>
    <property type="match status" value="1"/>
</dbReference>
<dbReference type="RefSeq" id="WP_135622186.1">
    <property type="nucleotide sequence ID" value="NZ_MPRL01000029.1"/>
</dbReference>
<dbReference type="Proteomes" id="UP000191110">
    <property type="component" value="Unassembled WGS sequence"/>
</dbReference>
<dbReference type="AlphaFoldDB" id="A0A1T2L5A9"/>
<proteinExistence type="predicted"/>
<dbReference type="InterPro" id="IPR027417">
    <property type="entry name" value="P-loop_NTPase"/>
</dbReference>
<evidence type="ECO:0000313" key="3">
    <source>
        <dbReference type="Proteomes" id="UP000191110"/>
    </source>
</evidence>
<sequence>MILGGPGSGKTCVLLDLADHLESKTEFGLLFIKADEYQDYQSEEEIAHSGLTKDIAGQCSRLAILRPVVIIIDSLDVLSTSRQYRPLRYFLSLIDQLRRIDNVAIVAACREFDLKYDPHLRDRDWGTTVTISPLDYQTQASPLLSRLGNDPDKVPENRRHALCNPQYLKHYAKLVHSGVSSVPMSHYGLYELLIDELIVHSPELGQHALDAIQTMAHEMLTHRSTGIAKAAFKLPSSINKLQSLEIIQERTPGRLEFSHQTWLEMLSVRYAITHGNNLPGSRYFCESLFWASKPKQTAKTSRDRLCLRRP</sequence>
<dbReference type="OrthoDB" id="9776898at2"/>
<keyword evidence="3" id="KW-1185">Reference proteome</keyword>
<reference evidence="2 3" key="1">
    <citation type="submission" date="2016-11" db="EMBL/GenBank/DDBJ databases">
        <title>Mixed transmission modes and dynamic genome evolution in an obligate animal-bacterial symbiosis.</title>
        <authorList>
            <person name="Russell S.L."/>
            <person name="Corbett-Detig R.B."/>
            <person name="Cavanaugh C.M."/>
        </authorList>
    </citation>
    <scope>NUCLEOTIDE SEQUENCE [LARGE SCALE GENOMIC DNA]</scope>
    <source>
        <strain evidence="2">Sveles-Q1</strain>
    </source>
</reference>
<name>A0A1T2L5A9_9GAMM</name>
<feature type="non-terminal residue" evidence="2">
    <location>
        <position position="310"/>
    </location>
</feature>
<evidence type="ECO:0000259" key="1">
    <source>
        <dbReference type="Pfam" id="PF00004"/>
    </source>
</evidence>
<dbReference type="EMBL" id="MPRL01000029">
    <property type="protein sequence ID" value="OOZ40273.1"/>
    <property type="molecule type" value="Genomic_DNA"/>
</dbReference>
<dbReference type="Gene3D" id="3.40.50.300">
    <property type="entry name" value="P-loop containing nucleotide triphosphate hydrolases"/>
    <property type="match status" value="1"/>
</dbReference>
<organism evidence="2 3">
    <name type="scientific">Solemya pervernicosa gill symbiont</name>
    <dbReference type="NCBI Taxonomy" id="642797"/>
    <lineage>
        <taxon>Bacteria</taxon>
        <taxon>Pseudomonadati</taxon>
        <taxon>Pseudomonadota</taxon>
        <taxon>Gammaproteobacteria</taxon>
        <taxon>sulfur-oxidizing symbionts</taxon>
    </lineage>
</organism>
<dbReference type="SUPFAM" id="SSF52540">
    <property type="entry name" value="P-loop containing nucleoside triphosphate hydrolases"/>
    <property type="match status" value="1"/>
</dbReference>
<comment type="caution">
    <text evidence="2">The sequence shown here is derived from an EMBL/GenBank/DDBJ whole genome shotgun (WGS) entry which is preliminary data.</text>
</comment>
<feature type="domain" description="ATPase AAA-type core" evidence="1">
    <location>
        <begin position="2"/>
        <end position="123"/>
    </location>
</feature>
<evidence type="ECO:0000313" key="2">
    <source>
        <dbReference type="EMBL" id="OOZ40273.1"/>
    </source>
</evidence>
<accession>A0A1T2L5A9</accession>
<protein>
    <recommendedName>
        <fullName evidence="1">ATPase AAA-type core domain-containing protein</fullName>
    </recommendedName>
</protein>